<dbReference type="InterPro" id="IPR050971">
    <property type="entry name" value="Cadherin-domain_protein"/>
</dbReference>
<dbReference type="PANTHER" id="PTHR24025:SF23">
    <property type="entry name" value="NEURAL-CADHERIN"/>
    <property type="match status" value="1"/>
</dbReference>
<keyword evidence="2" id="KW-0812">Transmembrane</keyword>
<keyword evidence="4 8" id="KW-0106">Calcium</keyword>
<evidence type="ECO:0000256" key="7">
    <source>
        <dbReference type="ARBA" id="ARBA00023136"/>
    </source>
</evidence>
<accession>W6UXB9</accession>
<dbReference type="RefSeq" id="XP_024349365.1">
    <property type="nucleotide sequence ID" value="XM_024496248.1"/>
</dbReference>
<dbReference type="KEGG" id="egl:EGR_06999"/>
<evidence type="ECO:0000256" key="4">
    <source>
        <dbReference type="ARBA" id="ARBA00022837"/>
    </source>
</evidence>
<dbReference type="InterPro" id="IPR015919">
    <property type="entry name" value="Cadherin-like_sf"/>
</dbReference>
<dbReference type="OMA" id="WTWIDRE"/>
<evidence type="ECO:0000256" key="8">
    <source>
        <dbReference type="PROSITE-ProRule" id="PRU00043"/>
    </source>
</evidence>
<dbReference type="GO" id="GO:0005509">
    <property type="term" value="F:calcium ion binding"/>
    <property type="evidence" value="ECO:0007669"/>
    <property type="project" value="UniProtKB-UniRule"/>
</dbReference>
<organism evidence="10 11">
    <name type="scientific">Echinococcus granulosus</name>
    <name type="common">Hydatid tapeworm</name>
    <dbReference type="NCBI Taxonomy" id="6210"/>
    <lineage>
        <taxon>Eukaryota</taxon>
        <taxon>Metazoa</taxon>
        <taxon>Spiralia</taxon>
        <taxon>Lophotrochozoa</taxon>
        <taxon>Platyhelminthes</taxon>
        <taxon>Cestoda</taxon>
        <taxon>Eucestoda</taxon>
        <taxon>Cyclophyllidea</taxon>
        <taxon>Taeniidae</taxon>
        <taxon>Echinococcus</taxon>
        <taxon>Echinococcus granulosus group</taxon>
    </lineage>
</organism>
<dbReference type="EMBL" id="APAU02000067">
    <property type="protein sequence ID" value="EUB58169.1"/>
    <property type="molecule type" value="Genomic_DNA"/>
</dbReference>
<keyword evidence="11" id="KW-1185">Reference proteome</keyword>
<dbReference type="Pfam" id="PF00028">
    <property type="entry name" value="Cadherin"/>
    <property type="match status" value="1"/>
</dbReference>
<evidence type="ECO:0000256" key="6">
    <source>
        <dbReference type="ARBA" id="ARBA00022989"/>
    </source>
</evidence>
<dbReference type="PROSITE" id="PS50268">
    <property type="entry name" value="CADHERIN_2"/>
    <property type="match status" value="2"/>
</dbReference>
<dbReference type="InterPro" id="IPR002126">
    <property type="entry name" value="Cadherin-like_dom"/>
</dbReference>
<dbReference type="PROSITE" id="PS00232">
    <property type="entry name" value="CADHERIN_1"/>
    <property type="match status" value="1"/>
</dbReference>
<dbReference type="GO" id="GO:0005886">
    <property type="term" value="C:plasma membrane"/>
    <property type="evidence" value="ECO:0007669"/>
    <property type="project" value="InterPro"/>
</dbReference>
<name>W6UXB9_ECHGR</name>
<keyword evidence="5" id="KW-0130">Cell adhesion</keyword>
<comment type="subcellular location">
    <subcellularLocation>
        <location evidence="1">Membrane</location>
    </subcellularLocation>
</comment>
<evidence type="ECO:0000256" key="5">
    <source>
        <dbReference type="ARBA" id="ARBA00022889"/>
    </source>
</evidence>
<dbReference type="InterPro" id="IPR020894">
    <property type="entry name" value="Cadherin_CS"/>
</dbReference>
<keyword evidence="3" id="KW-0677">Repeat</keyword>
<evidence type="ECO:0000256" key="2">
    <source>
        <dbReference type="ARBA" id="ARBA00022692"/>
    </source>
</evidence>
<reference evidence="10 11" key="1">
    <citation type="journal article" date="2013" name="Nat. Genet.">
        <title>The genome of the hydatid tapeworm Echinococcus granulosus.</title>
        <authorList>
            <person name="Zheng H."/>
            <person name="Zhang W."/>
            <person name="Zhang L."/>
            <person name="Zhang Z."/>
            <person name="Li J."/>
            <person name="Lu G."/>
            <person name="Zhu Y."/>
            <person name="Wang Y."/>
            <person name="Huang Y."/>
            <person name="Liu J."/>
            <person name="Kang H."/>
            <person name="Chen J."/>
            <person name="Wang L."/>
            <person name="Chen A."/>
            <person name="Yu S."/>
            <person name="Gao Z."/>
            <person name="Jin L."/>
            <person name="Gu W."/>
            <person name="Wang Z."/>
            <person name="Zhao L."/>
            <person name="Shi B."/>
            <person name="Wen H."/>
            <person name="Lin R."/>
            <person name="Jones M.K."/>
            <person name="Brejova B."/>
            <person name="Vinar T."/>
            <person name="Zhao G."/>
            <person name="McManus D.P."/>
            <person name="Chen Z."/>
            <person name="Zhou Y."/>
            <person name="Wang S."/>
        </authorList>
    </citation>
    <scope>NUCLEOTIDE SEQUENCE [LARGE SCALE GENOMIC DNA]</scope>
</reference>
<dbReference type="Gene3D" id="2.60.40.60">
    <property type="entry name" value="Cadherins"/>
    <property type="match status" value="2"/>
</dbReference>
<dbReference type="AlphaFoldDB" id="W6UXB9"/>
<keyword evidence="7" id="KW-0472">Membrane</keyword>
<evidence type="ECO:0000256" key="1">
    <source>
        <dbReference type="ARBA" id="ARBA00004370"/>
    </source>
</evidence>
<dbReference type="PRINTS" id="PR00205">
    <property type="entry name" value="CADHERIN"/>
</dbReference>
<sequence length="212" mass="23842">MEVTKWTWIDREGRIFTTRSLDREQESVYELHVLATDRPVGIETPEERVYTSEALLLSTPYNTATATISVSIQDLNDNPPHFVHPTNTSIPIRVSFQEDVGFVLTRMVAIDPDNGKNGTVSYRIVRGNRHGVFKLGEYSGDLYIGKKMVPEQVRIFYVASGKFDIVTIQFFSEGLYSSCMQLCIGGPCCRALEGLEISNHGMKLERGLNDNS</sequence>
<dbReference type="SUPFAM" id="SSF49313">
    <property type="entry name" value="Cadherin-like"/>
    <property type="match status" value="2"/>
</dbReference>
<dbReference type="OrthoDB" id="6252026at2759"/>
<keyword evidence="6" id="KW-1133">Transmembrane helix</keyword>
<dbReference type="CTD" id="36342714"/>
<comment type="caution">
    <text evidence="10">The sequence shown here is derived from an EMBL/GenBank/DDBJ whole genome shotgun (WGS) entry which is preliminary data.</text>
</comment>
<evidence type="ECO:0000259" key="9">
    <source>
        <dbReference type="PROSITE" id="PS50268"/>
    </source>
</evidence>
<dbReference type="GeneID" id="36342714"/>
<evidence type="ECO:0000256" key="3">
    <source>
        <dbReference type="ARBA" id="ARBA00022737"/>
    </source>
</evidence>
<dbReference type="GO" id="GO:0005911">
    <property type="term" value="C:cell-cell junction"/>
    <property type="evidence" value="ECO:0007669"/>
    <property type="project" value="TreeGrafter"/>
</dbReference>
<gene>
    <name evidence="10" type="ORF">EGR_06999</name>
</gene>
<dbReference type="STRING" id="6210.W6UXB9"/>
<dbReference type="PANTHER" id="PTHR24025">
    <property type="entry name" value="DESMOGLEIN FAMILY MEMBER"/>
    <property type="match status" value="1"/>
</dbReference>
<dbReference type="GO" id="GO:0007156">
    <property type="term" value="P:homophilic cell adhesion via plasma membrane adhesion molecules"/>
    <property type="evidence" value="ECO:0007669"/>
    <property type="project" value="InterPro"/>
</dbReference>
<protein>
    <submittedName>
        <fullName evidence="10">Protocadherin Fat 4</fullName>
    </submittedName>
</protein>
<evidence type="ECO:0000313" key="11">
    <source>
        <dbReference type="Proteomes" id="UP000019149"/>
    </source>
</evidence>
<dbReference type="Proteomes" id="UP000019149">
    <property type="component" value="Unassembled WGS sequence"/>
</dbReference>
<feature type="domain" description="Cadherin" evidence="9">
    <location>
        <begin position="9"/>
        <end position="82"/>
    </location>
</feature>
<feature type="domain" description="Cadherin" evidence="9">
    <location>
        <begin position="86"/>
        <end position="158"/>
    </location>
</feature>
<evidence type="ECO:0000313" key="10">
    <source>
        <dbReference type="EMBL" id="EUB58169.1"/>
    </source>
</evidence>
<proteinExistence type="predicted"/>
<dbReference type="CDD" id="cd11304">
    <property type="entry name" value="Cadherin_repeat"/>
    <property type="match status" value="2"/>
</dbReference>